<dbReference type="PANTHER" id="PTHR22912">
    <property type="entry name" value="DISULFIDE OXIDOREDUCTASE"/>
    <property type="match status" value="1"/>
</dbReference>
<feature type="binding site" evidence="12">
    <location>
        <position position="199"/>
    </location>
    <ligand>
        <name>NAD(+)</name>
        <dbReference type="ChEBI" id="CHEBI:57540"/>
    </ligand>
</feature>
<dbReference type="Pfam" id="PF07992">
    <property type="entry name" value="Pyr_redox_2"/>
    <property type="match status" value="1"/>
</dbReference>
<evidence type="ECO:0000256" key="7">
    <source>
        <dbReference type="ARBA" id="ARBA00023027"/>
    </source>
</evidence>
<keyword evidence="4 14" id="KW-0285">Flavoprotein</keyword>
<dbReference type="EC" id="1.8.1.4" evidence="2 14"/>
<keyword evidence="5 12" id="KW-0274">FAD</keyword>
<keyword evidence="9 14" id="KW-0676">Redox-active center</keyword>
<feature type="active site" description="Proton acceptor" evidence="11">
    <location>
        <position position="438"/>
    </location>
</feature>
<evidence type="ECO:0000256" key="2">
    <source>
        <dbReference type="ARBA" id="ARBA00012608"/>
    </source>
</evidence>
<feature type="domain" description="FAD/NAD(P)-binding" evidence="16">
    <location>
        <begin position="5"/>
        <end position="321"/>
    </location>
</feature>
<dbReference type="PRINTS" id="PR00411">
    <property type="entry name" value="PNDRDTASEI"/>
</dbReference>
<dbReference type="InterPro" id="IPR036188">
    <property type="entry name" value="FAD/NAD-bd_sf"/>
</dbReference>
<dbReference type="GO" id="GO:0004148">
    <property type="term" value="F:dihydrolipoyl dehydrogenase (NADH) activity"/>
    <property type="evidence" value="ECO:0007669"/>
    <property type="project" value="UniProtKB-EC"/>
</dbReference>
<keyword evidence="12" id="KW-0547">Nucleotide-binding</keyword>
<dbReference type="InterPro" id="IPR050151">
    <property type="entry name" value="Class-I_Pyr_Nuc-Dis_Oxidored"/>
</dbReference>
<evidence type="ECO:0000256" key="12">
    <source>
        <dbReference type="PIRSR" id="PIRSR000350-3"/>
    </source>
</evidence>
<dbReference type="FunFam" id="3.30.390.30:FF:000001">
    <property type="entry name" value="Dihydrolipoyl dehydrogenase"/>
    <property type="match status" value="1"/>
</dbReference>
<dbReference type="SUPFAM" id="SSF55424">
    <property type="entry name" value="FAD/NAD-linked reductases, dimerisation (C-terminal) domain"/>
    <property type="match status" value="1"/>
</dbReference>
<dbReference type="PANTHER" id="PTHR22912:SF160">
    <property type="entry name" value="DIHYDROLIPOYL DEHYDROGENASE"/>
    <property type="match status" value="1"/>
</dbReference>
<dbReference type="PIRSF" id="PIRSF000350">
    <property type="entry name" value="Mercury_reductase_MerA"/>
    <property type="match status" value="1"/>
</dbReference>
<dbReference type="InterPro" id="IPR016156">
    <property type="entry name" value="FAD/NAD-linked_Rdtase_dimer_sf"/>
</dbReference>
<dbReference type="Gene3D" id="3.50.50.60">
    <property type="entry name" value="FAD/NAD(P)-binding domain"/>
    <property type="match status" value="2"/>
</dbReference>
<dbReference type="GO" id="GO:0006103">
    <property type="term" value="P:2-oxoglutarate metabolic process"/>
    <property type="evidence" value="ECO:0007669"/>
    <property type="project" value="TreeGrafter"/>
</dbReference>
<keyword evidence="7 12" id="KW-0520">NAD</keyword>
<keyword evidence="6 14" id="KW-0560">Oxidoreductase</keyword>
<feature type="binding site" evidence="12">
    <location>
        <begin position="313"/>
        <end position="316"/>
    </location>
    <ligand>
        <name>FAD</name>
        <dbReference type="ChEBI" id="CHEBI:57692"/>
    </ligand>
</feature>
<accession>A0A7T0C5I8</accession>
<dbReference type="InterPro" id="IPR012999">
    <property type="entry name" value="Pyr_OxRdtase_I_AS"/>
</dbReference>
<evidence type="ECO:0000256" key="13">
    <source>
        <dbReference type="PIRSR" id="PIRSR000350-4"/>
    </source>
</evidence>
<evidence type="ECO:0000313" key="17">
    <source>
        <dbReference type="EMBL" id="QPJ66833.1"/>
    </source>
</evidence>
<comment type="similarity">
    <text evidence="1 14">Belongs to the class-I pyridine nucleotide-disulfide oxidoreductase family.</text>
</comment>
<evidence type="ECO:0000256" key="9">
    <source>
        <dbReference type="ARBA" id="ARBA00023284"/>
    </source>
</evidence>
<feature type="binding site" evidence="12">
    <location>
        <position position="51"/>
    </location>
    <ligand>
        <name>FAD</name>
        <dbReference type="ChEBI" id="CHEBI:57692"/>
    </ligand>
</feature>
<dbReference type="NCBIfam" id="TIGR01350">
    <property type="entry name" value="lipoamide_DH"/>
    <property type="match status" value="1"/>
</dbReference>
<feature type="binding site" evidence="12">
    <location>
        <begin position="139"/>
        <end position="141"/>
    </location>
    <ligand>
        <name>FAD</name>
        <dbReference type="ChEBI" id="CHEBI:57692"/>
    </ligand>
</feature>
<evidence type="ECO:0000256" key="3">
    <source>
        <dbReference type="ARBA" id="ARBA00016961"/>
    </source>
</evidence>
<evidence type="ECO:0000256" key="10">
    <source>
        <dbReference type="ARBA" id="ARBA00049187"/>
    </source>
</evidence>
<dbReference type="Gene3D" id="3.30.390.30">
    <property type="match status" value="1"/>
</dbReference>
<dbReference type="KEGG" id="nva:G3M78_10710"/>
<feature type="domain" description="Pyridine nucleotide-disulphide oxidoreductase dimerisation" evidence="15">
    <location>
        <begin position="340"/>
        <end position="449"/>
    </location>
</feature>
<protein>
    <recommendedName>
        <fullName evidence="3 14">Dihydrolipoyl dehydrogenase</fullName>
        <ecNumber evidence="2 14">1.8.1.4</ecNumber>
    </recommendedName>
</protein>
<feature type="binding site" evidence="12">
    <location>
        <begin position="176"/>
        <end position="183"/>
    </location>
    <ligand>
        <name>NAD(+)</name>
        <dbReference type="ChEBI" id="CHEBI:57540"/>
    </ligand>
</feature>
<dbReference type="SUPFAM" id="SSF51905">
    <property type="entry name" value="FAD/NAD(P)-binding domain"/>
    <property type="match status" value="1"/>
</dbReference>
<evidence type="ECO:0000256" key="4">
    <source>
        <dbReference type="ARBA" id="ARBA00022630"/>
    </source>
</evidence>
<sequence length="465" mass="49175">MISVDLLVIGGGPGGYHAAFDAADRGMKVALADENATLGGVCLNRGCIPSKALLHVAALIQETRRASEWGATYADPSIDLDKLRAWKDATVQRMAKGLDELARQRKVQTFQGRAKLTGASSAEIAGHGRVEFKHCLLATGSRPKSPSLFHPLGNLLMDSTSALALENIPQKLLVLGGGYIGLEMGTVYAALGSRVTVVEMQSALLPGVDSDLVRPLARNLASMFETIHLDTKVTSASIVNGEVQVGMQKGSEETLETFSKILVSVGREPNTQALGLEHTAVQLEEGGFIKTDSNGRTDEPGIFAIGDIVAGAMLAHKASHDAQRAINWIERGEAGKSSVIPAVVFTDPEIAWCGLSETDARRKGIAFHVSRFPWSASGRAQAMGRGEGLTKLILEPESNKILGMGVVGVNAGELIGEGVLAMNMGASAKDLAHAVHPHPTLSETISEAAFAGMGQAIHIYKRPRK</sequence>
<feature type="disulfide bond" description="Redox-active" evidence="13">
    <location>
        <begin position="42"/>
        <end position="47"/>
    </location>
</feature>
<evidence type="ECO:0000259" key="16">
    <source>
        <dbReference type="Pfam" id="PF07992"/>
    </source>
</evidence>
<comment type="catalytic activity">
    <reaction evidence="10 14">
        <text>N(6)-[(R)-dihydrolipoyl]-L-lysyl-[protein] + NAD(+) = N(6)-[(R)-lipoyl]-L-lysyl-[protein] + NADH + H(+)</text>
        <dbReference type="Rhea" id="RHEA:15045"/>
        <dbReference type="Rhea" id="RHEA-COMP:10474"/>
        <dbReference type="Rhea" id="RHEA-COMP:10475"/>
        <dbReference type="ChEBI" id="CHEBI:15378"/>
        <dbReference type="ChEBI" id="CHEBI:57540"/>
        <dbReference type="ChEBI" id="CHEBI:57945"/>
        <dbReference type="ChEBI" id="CHEBI:83099"/>
        <dbReference type="ChEBI" id="CHEBI:83100"/>
        <dbReference type="EC" id="1.8.1.4"/>
    </reaction>
</comment>
<dbReference type="GO" id="GO:0050660">
    <property type="term" value="F:flavin adenine dinucleotide binding"/>
    <property type="evidence" value="ECO:0007669"/>
    <property type="project" value="InterPro"/>
</dbReference>
<dbReference type="PROSITE" id="PS00076">
    <property type="entry name" value="PYRIDINE_REDOX_1"/>
    <property type="match status" value="1"/>
</dbReference>
<dbReference type="Pfam" id="PF02852">
    <property type="entry name" value="Pyr_redox_dim"/>
    <property type="match status" value="1"/>
</dbReference>
<evidence type="ECO:0000313" key="18">
    <source>
        <dbReference type="Proteomes" id="UP000594464"/>
    </source>
</evidence>
<dbReference type="Proteomes" id="UP000594464">
    <property type="component" value="Chromosome"/>
</dbReference>
<dbReference type="InterPro" id="IPR004099">
    <property type="entry name" value="Pyr_nucl-diS_OxRdtase_dimer"/>
</dbReference>
<evidence type="ECO:0000256" key="14">
    <source>
        <dbReference type="RuleBase" id="RU003692"/>
    </source>
</evidence>
<dbReference type="AlphaFoldDB" id="A0A7T0C5I8"/>
<evidence type="ECO:0000256" key="5">
    <source>
        <dbReference type="ARBA" id="ARBA00022827"/>
    </source>
</evidence>
<gene>
    <name evidence="17" type="primary">lpdA</name>
    <name evidence="17" type="ORF">G3M78_10710</name>
</gene>
<evidence type="ECO:0000259" key="15">
    <source>
        <dbReference type="Pfam" id="PF02852"/>
    </source>
</evidence>
<evidence type="ECO:0000256" key="11">
    <source>
        <dbReference type="PIRSR" id="PIRSR000350-2"/>
    </source>
</evidence>
<feature type="binding site" evidence="12">
    <location>
        <position position="266"/>
    </location>
    <ligand>
        <name>NAD(+)</name>
        <dbReference type="ChEBI" id="CHEBI:57540"/>
    </ligand>
</feature>
<keyword evidence="8" id="KW-1015">Disulfide bond</keyword>
<comment type="cofactor">
    <cofactor evidence="12 14">
        <name>FAD</name>
        <dbReference type="ChEBI" id="CHEBI:57692"/>
    </cofactor>
    <text evidence="12 14">Binds 1 FAD per subunit.</text>
</comment>
<dbReference type="InterPro" id="IPR023753">
    <property type="entry name" value="FAD/NAD-binding_dom"/>
</dbReference>
<dbReference type="EMBL" id="CP048620">
    <property type="protein sequence ID" value="QPJ66833.1"/>
    <property type="molecule type" value="Genomic_DNA"/>
</dbReference>
<reference evidence="18" key="1">
    <citation type="submission" date="2020-02" db="EMBL/GenBank/DDBJ databases">
        <title>Genomic and physiological characterization of two novel Nitrospinaceae genera.</title>
        <authorList>
            <person name="Mueller A.J."/>
            <person name="Jung M.-Y."/>
            <person name="Strachan C.R."/>
            <person name="Herbold C.W."/>
            <person name="Kirkegaard R.H."/>
            <person name="Daims H."/>
        </authorList>
    </citation>
    <scope>NUCLEOTIDE SEQUENCE [LARGE SCALE GENOMIC DNA]</scope>
</reference>
<comment type="miscellaneous">
    <text evidence="14">The active site is a redox-active disulfide bond.</text>
</comment>
<organism evidence="17 18">
    <name type="scientific">Candidatus Nitrohelix vancouverensis</name>
    <dbReference type="NCBI Taxonomy" id="2705534"/>
    <lineage>
        <taxon>Bacteria</taxon>
        <taxon>Pseudomonadati</taxon>
        <taxon>Nitrospinota/Tectimicrobiota group</taxon>
        <taxon>Nitrospinota</taxon>
        <taxon>Nitrospinia</taxon>
        <taxon>Nitrospinales</taxon>
        <taxon>Nitrospinaceae</taxon>
        <taxon>Candidatus Nitrohelix</taxon>
    </lineage>
</organism>
<proteinExistence type="inferred from homology"/>
<dbReference type="InterPro" id="IPR006258">
    <property type="entry name" value="Lipoamide_DH"/>
</dbReference>
<dbReference type="InterPro" id="IPR001100">
    <property type="entry name" value="Pyr_nuc-diS_OxRdtase"/>
</dbReference>
<feature type="binding site" evidence="12">
    <location>
        <position position="307"/>
    </location>
    <ligand>
        <name>FAD</name>
        <dbReference type="ChEBI" id="CHEBI:57692"/>
    </ligand>
</feature>
<evidence type="ECO:0000256" key="8">
    <source>
        <dbReference type="ARBA" id="ARBA00023157"/>
    </source>
</evidence>
<evidence type="ECO:0000256" key="6">
    <source>
        <dbReference type="ARBA" id="ARBA00023002"/>
    </source>
</evidence>
<evidence type="ECO:0000256" key="1">
    <source>
        <dbReference type="ARBA" id="ARBA00007532"/>
    </source>
</evidence>
<name>A0A7T0C5I8_9BACT</name>
<dbReference type="PRINTS" id="PR00368">
    <property type="entry name" value="FADPNR"/>
</dbReference>